<dbReference type="EC" id="3.5.1.19" evidence="6"/>
<evidence type="ECO:0000313" key="10">
    <source>
        <dbReference type="Proteomes" id="UP000269374"/>
    </source>
</evidence>
<feature type="domain" description="Isochorismatase-like" evidence="8">
    <location>
        <begin position="4"/>
        <end position="168"/>
    </location>
</feature>
<dbReference type="Pfam" id="PF00857">
    <property type="entry name" value="Isochorismatase"/>
    <property type="match status" value="1"/>
</dbReference>
<keyword evidence="2" id="KW-0662">Pyridine nucleotide biosynthesis</keyword>
<dbReference type="OrthoDB" id="9796485at2"/>
<evidence type="ECO:0000313" key="9">
    <source>
        <dbReference type="EMBL" id="AYG01630.1"/>
    </source>
</evidence>
<dbReference type="RefSeq" id="WP_120772999.1">
    <property type="nucleotide sequence ID" value="NZ_CP032627.1"/>
</dbReference>
<dbReference type="InterPro" id="IPR000868">
    <property type="entry name" value="Isochorismatase-like_dom"/>
</dbReference>
<reference evidence="9 10" key="1">
    <citation type="submission" date="2018-09" db="EMBL/GenBank/DDBJ databases">
        <title>Genome sequencing of strain 1JSPR-7.</title>
        <authorList>
            <person name="Heo J."/>
            <person name="Kim S.-J."/>
            <person name="Kwon S.-W."/>
        </authorList>
    </citation>
    <scope>NUCLEOTIDE SEQUENCE [LARGE SCALE GENOMIC DNA]</scope>
    <source>
        <strain evidence="9 10">1JSPR-7</strain>
    </source>
</reference>
<dbReference type="GO" id="GO:0046872">
    <property type="term" value="F:metal ion binding"/>
    <property type="evidence" value="ECO:0007669"/>
    <property type="project" value="UniProtKB-KW"/>
</dbReference>
<comment type="similarity">
    <text evidence="1">Belongs to the isochorismatase family.</text>
</comment>
<protein>
    <recommendedName>
        <fullName evidence="6">nicotinamidase</fullName>
        <ecNumber evidence="6">3.5.1.19</ecNumber>
    </recommendedName>
    <alternativeName>
        <fullName evidence="7">Nicotinamide deamidase</fullName>
    </alternativeName>
</protein>
<evidence type="ECO:0000256" key="5">
    <source>
        <dbReference type="ARBA" id="ARBA00037900"/>
    </source>
</evidence>
<sequence length="170" mass="19065">MKKLLVVVDFQNDFIDGSLGTPEAQNIVPAVINKIKQYPKEARVATMDTHFEDYLTTQEGKNLPVIHCLKETEGWQIRREAQIGFEEIFEKSTFGSTSLAEYVRDRNFTEVELIGVCTDICVVSNALLIKAYAPETKLIVDADCCAGVSRESHLAALKTMQSCQIEVINY</sequence>
<evidence type="ECO:0000259" key="8">
    <source>
        <dbReference type="Pfam" id="PF00857"/>
    </source>
</evidence>
<comment type="pathway">
    <text evidence="5">Cofactor biosynthesis; nicotinate biosynthesis; nicotinate from nicotinamide: step 1/1.</text>
</comment>
<dbReference type="KEGG" id="lact:D7I46_11525"/>
<dbReference type="SUPFAM" id="SSF52499">
    <property type="entry name" value="Isochorismatase-like hydrolases"/>
    <property type="match status" value="1"/>
</dbReference>
<evidence type="ECO:0000256" key="7">
    <source>
        <dbReference type="ARBA" id="ARBA00043224"/>
    </source>
</evidence>
<dbReference type="CDD" id="cd00431">
    <property type="entry name" value="cysteine_hydrolases"/>
    <property type="match status" value="1"/>
</dbReference>
<proteinExistence type="inferred from homology"/>
<keyword evidence="4 9" id="KW-0378">Hydrolase</keyword>
<organism evidence="9 10">
    <name type="scientific">Lactococcus allomyrinae</name>
    <dbReference type="NCBI Taxonomy" id="2419773"/>
    <lineage>
        <taxon>Bacteria</taxon>
        <taxon>Bacillati</taxon>
        <taxon>Bacillota</taxon>
        <taxon>Bacilli</taxon>
        <taxon>Lactobacillales</taxon>
        <taxon>Streptococcaceae</taxon>
        <taxon>Lactococcus</taxon>
    </lineage>
</organism>
<dbReference type="EMBL" id="CP032627">
    <property type="protein sequence ID" value="AYG01630.1"/>
    <property type="molecule type" value="Genomic_DNA"/>
</dbReference>
<evidence type="ECO:0000256" key="3">
    <source>
        <dbReference type="ARBA" id="ARBA00022723"/>
    </source>
</evidence>
<dbReference type="AlphaFoldDB" id="A0A387BKZ2"/>
<dbReference type="InterPro" id="IPR052347">
    <property type="entry name" value="Isochorismatase_Nicotinamidase"/>
</dbReference>
<keyword evidence="10" id="KW-1185">Reference proteome</keyword>
<name>A0A387BKZ2_9LACT</name>
<dbReference type="Proteomes" id="UP000269374">
    <property type="component" value="Chromosome"/>
</dbReference>
<evidence type="ECO:0000256" key="2">
    <source>
        <dbReference type="ARBA" id="ARBA00022642"/>
    </source>
</evidence>
<evidence type="ECO:0000256" key="6">
    <source>
        <dbReference type="ARBA" id="ARBA00039017"/>
    </source>
</evidence>
<dbReference type="InterPro" id="IPR036380">
    <property type="entry name" value="Isochorismatase-like_sf"/>
</dbReference>
<keyword evidence="3" id="KW-0479">Metal-binding</keyword>
<dbReference type="PANTHER" id="PTHR11080">
    <property type="entry name" value="PYRAZINAMIDASE/NICOTINAMIDASE"/>
    <property type="match status" value="1"/>
</dbReference>
<accession>A0A387BKZ2</accession>
<evidence type="ECO:0000256" key="1">
    <source>
        <dbReference type="ARBA" id="ARBA00006336"/>
    </source>
</evidence>
<dbReference type="PANTHER" id="PTHR11080:SF2">
    <property type="entry name" value="LD05707P"/>
    <property type="match status" value="1"/>
</dbReference>
<dbReference type="Gene3D" id="3.40.50.850">
    <property type="entry name" value="Isochorismatase-like"/>
    <property type="match status" value="1"/>
</dbReference>
<gene>
    <name evidence="9" type="ORF">D7I46_11525</name>
</gene>
<dbReference type="GO" id="GO:0019363">
    <property type="term" value="P:pyridine nucleotide biosynthetic process"/>
    <property type="evidence" value="ECO:0007669"/>
    <property type="project" value="UniProtKB-KW"/>
</dbReference>
<dbReference type="GO" id="GO:0008936">
    <property type="term" value="F:nicotinamidase activity"/>
    <property type="evidence" value="ECO:0007669"/>
    <property type="project" value="UniProtKB-EC"/>
</dbReference>
<evidence type="ECO:0000256" key="4">
    <source>
        <dbReference type="ARBA" id="ARBA00022801"/>
    </source>
</evidence>